<dbReference type="InterPro" id="IPR046000">
    <property type="entry name" value="DUF5956"/>
</dbReference>
<dbReference type="AlphaFoldDB" id="A0A4S8P2E0"/>
<keyword evidence="2" id="KW-1185">Reference proteome</keyword>
<dbReference type="RefSeq" id="WP_136532372.1">
    <property type="nucleotide sequence ID" value="NZ_STGX01000026.1"/>
</dbReference>
<comment type="caution">
    <text evidence="1">The sequence shown here is derived from an EMBL/GenBank/DDBJ whole genome shotgun (WGS) entry which is preliminary data.</text>
</comment>
<dbReference type="Proteomes" id="UP000305792">
    <property type="component" value="Unassembled WGS sequence"/>
</dbReference>
<dbReference type="OrthoDB" id="4476365at2"/>
<dbReference type="EMBL" id="STGX01000026">
    <property type="protein sequence ID" value="THV21719.1"/>
    <property type="molecule type" value="Genomic_DNA"/>
</dbReference>
<accession>A0A4S8P2E0</accession>
<organism evidence="1 2">
    <name type="scientific">Glycomyces paridis</name>
    <dbReference type="NCBI Taxonomy" id="2126555"/>
    <lineage>
        <taxon>Bacteria</taxon>
        <taxon>Bacillati</taxon>
        <taxon>Actinomycetota</taxon>
        <taxon>Actinomycetes</taxon>
        <taxon>Glycomycetales</taxon>
        <taxon>Glycomycetaceae</taxon>
        <taxon>Glycomyces</taxon>
    </lineage>
</organism>
<proteinExistence type="predicted"/>
<sequence>MTEPAETVLSMPPDFGDDGFAHIDGRAFLELAETGWDALIAEAAGRDRLRLARHVVADHTVRTIFEHGDQTRTVTSPRTSGDQDDIDGAIDEHLTEAGRAPRPRGYRWFLAVPPGISDPTEFSRRVNVRFAELTGTAPDAAEAYAALAVIIEELYADETPA</sequence>
<gene>
    <name evidence="1" type="ORF">E9998_24480</name>
</gene>
<protein>
    <submittedName>
        <fullName evidence="1">Uncharacterized protein</fullName>
    </submittedName>
</protein>
<evidence type="ECO:0000313" key="2">
    <source>
        <dbReference type="Proteomes" id="UP000305792"/>
    </source>
</evidence>
<evidence type="ECO:0000313" key="1">
    <source>
        <dbReference type="EMBL" id="THV21719.1"/>
    </source>
</evidence>
<dbReference type="Pfam" id="PF19381">
    <property type="entry name" value="DUF5956"/>
    <property type="match status" value="1"/>
</dbReference>
<reference evidence="1 2" key="1">
    <citation type="journal article" date="2018" name="Int. J. Syst. Evol. Microbiol.">
        <title>Glycomyces paridis sp. nov., isolated from the medicinal plant Paris polyphylla.</title>
        <authorList>
            <person name="Fang X.M."/>
            <person name="Bai J.L."/>
            <person name="Su J."/>
            <person name="Zhao L.L."/>
            <person name="Liu H.Y."/>
            <person name="Ma B.P."/>
            <person name="Zhang Y.Q."/>
            <person name="Yu L.Y."/>
        </authorList>
    </citation>
    <scope>NUCLEOTIDE SEQUENCE [LARGE SCALE GENOMIC DNA]</scope>
    <source>
        <strain evidence="1 2">CPCC 204357</strain>
    </source>
</reference>
<name>A0A4S8P2E0_9ACTN</name>